<gene>
    <name evidence="1" type="ORF">E3P99_01049</name>
</gene>
<evidence type="ECO:0000313" key="2">
    <source>
        <dbReference type="Proteomes" id="UP000310189"/>
    </source>
</evidence>
<protein>
    <recommendedName>
        <fullName evidence="3">RRM domain-containing protein</fullName>
    </recommendedName>
</protein>
<sequence length="196" mass="22167">MLSKFKYKLTNIPYTATTSDVKRLVARSAKLNPLSADRNFDVSFRSSKFPNTPNMAFVDFTNIKAGENFQHSVRIIDTLILSTSQVKCTQLSKSKEEDTMSYYKPTTHPGQVAILSGLPGRLTQFDIQKWLGAYHIDHSANSSDPITSLRIPSDKFTGTTKWLVRLNSTSEAHRLVRNINQSSWDGQYTVNARIIY</sequence>
<keyword evidence="2" id="KW-1185">Reference proteome</keyword>
<evidence type="ECO:0000313" key="1">
    <source>
        <dbReference type="EMBL" id="TIA91452.1"/>
    </source>
</evidence>
<evidence type="ECO:0008006" key="3">
    <source>
        <dbReference type="Google" id="ProtNLM"/>
    </source>
</evidence>
<proteinExistence type="predicted"/>
<dbReference type="AlphaFoldDB" id="A0A4T0FS14"/>
<reference evidence="1 2" key="1">
    <citation type="submission" date="2019-03" db="EMBL/GenBank/DDBJ databases">
        <title>Sequencing 23 genomes of Wallemia ichthyophaga.</title>
        <authorList>
            <person name="Gostincar C."/>
        </authorList>
    </citation>
    <scope>NUCLEOTIDE SEQUENCE [LARGE SCALE GENOMIC DNA]</scope>
    <source>
        <strain evidence="1 2">EXF-5753</strain>
    </source>
</reference>
<name>A0A4T0FS14_9BASI</name>
<accession>A0A4T0FS14</accession>
<organism evidence="1 2">
    <name type="scientific">Wallemia hederae</name>
    <dbReference type="NCBI Taxonomy" id="1540922"/>
    <lineage>
        <taxon>Eukaryota</taxon>
        <taxon>Fungi</taxon>
        <taxon>Dikarya</taxon>
        <taxon>Basidiomycota</taxon>
        <taxon>Wallemiomycotina</taxon>
        <taxon>Wallemiomycetes</taxon>
        <taxon>Wallemiales</taxon>
        <taxon>Wallemiaceae</taxon>
        <taxon>Wallemia</taxon>
    </lineage>
</organism>
<dbReference type="Proteomes" id="UP000310189">
    <property type="component" value="Unassembled WGS sequence"/>
</dbReference>
<dbReference type="EMBL" id="SPNW01000012">
    <property type="protein sequence ID" value="TIA91452.1"/>
    <property type="molecule type" value="Genomic_DNA"/>
</dbReference>
<dbReference type="OrthoDB" id="5541797at2759"/>
<comment type="caution">
    <text evidence="1">The sequence shown here is derived from an EMBL/GenBank/DDBJ whole genome shotgun (WGS) entry which is preliminary data.</text>
</comment>